<comment type="catalytic activity">
    <reaction evidence="10">
        <text>an acyl phosphate + sn-glycerol 3-phosphate = a 1-acyl-sn-glycero-3-phosphate + phosphate</text>
        <dbReference type="Rhea" id="RHEA:34075"/>
        <dbReference type="ChEBI" id="CHEBI:43474"/>
        <dbReference type="ChEBI" id="CHEBI:57597"/>
        <dbReference type="ChEBI" id="CHEBI:57970"/>
        <dbReference type="ChEBI" id="CHEBI:59918"/>
        <dbReference type="EC" id="2.3.1.275"/>
    </reaction>
</comment>
<dbReference type="SMART" id="SM01207">
    <property type="entry name" value="G3P_acyltransf"/>
    <property type="match status" value="1"/>
</dbReference>
<evidence type="ECO:0000256" key="5">
    <source>
        <dbReference type="ARBA" id="ARBA00022989"/>
    </source>
</evidence>
<dbReference type="AlphaFoldDB" id="E6X2E5"/>
<dbReference type="NCBIfam" id="TIGR00023">
    <property type="entry name" value="glycerol-3-phosphate 1-O-acyltransferase PlsY"/>
    <property type="match status" value="1"/>
</dbReference>
<evidence type="ECO:0000256" key="10">
    <source>
        <dbReference type="HAMAP-Rule" id="MF_01043"/>
    </source>
</evidence>
<dbReference type="InterPro" id="IPR003811">
    <property type="entry name" value="G3P_acylTferase_PlsY"/>
</dbReference>
<evidence type="ECO:0000256" key="9">
    <source>
        <dbReference type="ARBA" id="ARBA00023264"/>
    </source>
</evidence>
<sequence>MELLSNLNIQLYLAAYLIGSIPFGYLLAKNFAGVDVKQEGSGNIGATNVLRVLKQRDPALAKKLGAATLFLDAIKGVVILLIAKMLGASPSTLWTIAVLAVWGHCFSIFLGFDGGKGVATGFGVLLFLLPIPTLIALAAWAVAAKTLKISSLSSLIALAALMIASYLLYPEGVPGIGTHAPVWIIALTVLYKHIPNLIRLFNKEEAPVA</sequence>
<keyword evidence="8 10" id="KW-0594">Phospholipid biosynthesis</keyword>
<dbReference type="KEGG" id="nsa:Nitsa_1906"/>
<dbReference type="UniPathway" id="UPA00085"/>
<dbReference type="EMBL" id="CP002452">
    <property type="protein sequence ID" value="ADV47150.1"/>
    <property type="molecule type" value="Genomic_DNA"/>
</dbReference>
<evidence type="ECO:0000256" key="4">
    <source>
        <dbReference type="ARBA" id="ARBA00022692"/>
    </source>
</evidence>
<dbReference type="PANTHER" id="PTHR30309:SF0">
    <property type="entry name" value="GLYCEROL-3-PHOSPHATE ACYLTRANSFERASE-RELATED"/>
    <property type="match status" value="1"/>
</dbReference>
<dbReference type="EC" id="2.3.1.275" evidence="10"/>
<organism evidence="11 12">
    <name type="scientific">Nitratifractor salsuginis (strain DSM 16511 / JCM 12458 / E9I37-1)</name>
    <dbReference type="NCBI Taxonomy" id="749222"/>
    <lineage>
        <taxon>Bacteria</taxon>
        <taxon>Pseudomonadati</taxon>
        <taxon>Campylobacterota</taxon>
        <taxon>Epsilonproteobacteria</taxon>
        <taxon>Campylobacterales</taxon>
        <taxon>Sulfurovaceae</taxon>
        <taxon>Nitratifractor</taxon>
    </lineage>
</organism>
<feature type="transmembrane region" description="Helical" evidence="10">
    <location>
        <begin position="92"/>
        <end position="112"/>
    </location>
</feature>
<protein>
    <recommendedName>
        <fullName evidence="10">Glycerol-3-phosphate acyltransferase</fullName>
    </recommendedName>
    <alternativeName>
        <fullName evidence="10">Acyl-PO4 G3P acyltransferase</fullName>
    </alternativeName>
    <alternativeName>
        <fullName evidence="10">Acyl-phosphate--glycerol-3-phosphate acyltransferase</fullName>
    </alternativeName>
    <alternativeName>
        <fullName evidence="10">G3P acyltransferase</fullName>
        <shortName evidence="10">GPAT</shortName>
        <ecNumber evidence="10">2.3.1.275</ecNumber>
    </alternativeName>
    <alternativeName>
        <fullName evidence="10">Lysophosphatidic acid synthase</fullName>
        <shortName evidence="10">LPA synthase</shortName>
    </alternativeName>
</protein>
<comment type="pathway">
    <text evidence="10">Lipid metabolism; phospholipid metabolism.</text>
</comment>
<dbReference type="GO" id="GO:0008654">
    <property type="term" value="P:phospholipid biosynthetic process"/>
    <property type="evidence" value="ECO:0007669"/>
    <property type="project" value="UniProtKB-UniRule"/>
</dbReference>
<keyword evidence="1 10" id="KW-1003">Cell membrane</keyword>
<comment type="subcellular location">
    <subcellularLocation>
        <location evidence="10">Cell inner membrane</location>
        <topology evidence="10">Multi-pass membrane protein</topology>
    </subcellularLocation>
</comment>
<keyword evidence="2 10" id="KW-0444">Lipid biosynthesis</keyword>
<keyword evidence="12" id="KW-1185">Reference proteome</keyword>
<comment type="similarity">
    <text evidence="10">Belongs to the PlsY family.</text>
</comment>
<name>E6X2E5_NITSE</name>
<dbReference type="Pfam" id="PF02660">
    <property type="entry name" value="G3P_acyltransf"/>
    <property type="match status" value="1"/>
</dbReference>
<keyword evidence="4 10" id="KW-0812">Transmembrane</keyword>
<dbReference type="GO" id="GO:0043772">
    <property type="term" value="F:acyl-phosphate glycerol-3-phosphate acyltransferase activity"/>
    <property type="evidence" value="ECO:0007669"/>
    <property type="project" value="UniProtKB-UniRule"/>
</dbReference>
<dbReference type="Proteomes" id="UP000008633">
    <property type="component" value="Chromosome"/>
</dbReference>
<keyword evidence="3 10" id="KW-0808">Transferase</keyword>
<reference evidence="11 12" key="1">
    <citation type="journal article" date="2011" name="Stand. Genomic Sci.">
        <title>Complete genome sequence of Nitratifractor salsuginis type strain (E9I37-1).</title>
        <authorList>
            <person name="Anderson I."/>
            <person name="Sikorski J."/>
            <person name="Zeytun A."/>
            <person name="Nolan M."/>
            <person name="Lapidus A."/>
            <person name="Lucas S."/>
            <person name="Hammon N."/>
            <person name="Deshpande S."/>
            <person name="Cheng J.F."/>
            <person name="Tapia R."/>
            <person name="Han C."/>
            <person name="Goodwin L."/>
            <person name="Pitluck S."/>
            <person name="Liolios K."/>
            <person name="Pagani I."/>
            <person name="Ivanova N."/>
            <person name="Huntemann M."/>
            <person name="Mavromatis K."/>
            <person name="Ovchinikova G."/>
            <person name="Pati A."/>
            <person name="Chen A."/>
            <person name="Palaniappan K."/>
            <person name="Land M."/>
            <person name="Hauser L."/>
            <person name="Brambilla E.M."/>
            <person name="Ngatchou-Djao O.D."/>
            <person name="Rohde M."/>
            <person name="Tindall B.J."/>
            <person name="Goker M."/>
            <person name="Detter J.C."/>
            <person name="Woyke T."/>
            <person name="Bristow J."/>
            <person name="Eisen J.A."/>
            <person name="Markowitz V."/>
            <person name="Hugenholtz P."/>
            <person name="Klenk H.P."/>
            <person name="Kyrpides N.C."/>
        </authorList>
    </citation>
    <scope>NUCLEOTIDE SEQUENCE [LARGE SCALE GENOMIC DNA]</scope>
    <source>
        <strain evidence="12">DSM 16511 / JCM 12458 / E9I37-1</strain>
    </source>
</reference>
<evidence type="ECO:0000313" key="12">
    <source>
        <dbReference type="Proteomes" id="UP000008633"/>
    </source>
</evidence>
<feature type="transmembrane region" description="Helical" evidence="10">
    <location>
        <begin position="176"/>
        <end position="194"/>
    </location>
</feature>
<evidence type="ECO:0000256" key="6">
    <source>
        <dbReference type="ARBA" id="ARBA00023098"/>
    </source>
</evidence>
<keyword evidence="9 10" id="KW-1208">Phospholipid metabolism</keyword>
<evidence type="ECO:0000256" key="8">
    <source>
        <dbReference type="ARBA" id="ARBA00023209"/>
    </source>
</evidence>
<dbReference type="PANTHER" id="PTHR30309">
    <property type="entry name" value="INNER MEMBRANE PROTEIN YGIH"/>
    <property type="match status" value="1"/>
</dbReference>
<feature type="transmembrane region" description="Helical" evidence="10">
    <location>
        <begin position="149"/>
        <end position="169"/>
    </location>
</feature>
<keyword evidence="7 10" id="KW-0472">Membrane</keyword>
<evidence type="ECO:0000256" key="3">
    <source>
        <dbReference type="ARBA" id="ARBA00022679"/>
    </source>
</evidence>
<dbReference type="OrthoDB" id="9777124at2"/>
<feature type="transmembrane region" description="Helical" evidence="10">
    <location>
        <begin position="64"/>
        <end position="86"/>
    </location>
</feature>
<feature type="transmembrane region" description="Helical" evidence="10">
    <location>
        <begin position="124"/>
        <end position="143"/>
    </location>
</feature>
<evidence type="ECO:0000256" key="7">
    <source>
        <dbReference type="ARBA" id="ARBA00023136"/>
    </source>
</evidence>
<dbReference type="GO" id="GO:0005886">
    <property type="term" value="C:plasma membrane"/>
    <property type="evidence" value="ECO:0007669"/>
    <property type="project" value="UniProtKB-SubCell"/>
</dbReference>
<proteinExistence type="inferred from homology"/>
<evidence type="ECO:0000313" key="11">
    <source>
        <dbReference type="EMBL" id="ADV47150.1"/>
    </source>
</evidence>
<evidence type="ECO:0000256" key="1">
    <source>
        <dbReference type="ARBA" id="ARBA00022475"/>
    </source>
</evidence>
<dbReference type="STRING" id="749222.Nitsa_1906"/>
<keyword evidence="10" id="KW-0997">Cell inner membrane</keyword>
<reference evidence="12" key="2">
    <citation type="submission" date="2011-01" db="EMBL/GenBank/DDBJ databases">
        <title>The complete genome of Nitratifractor salsuginis DSM 16511.</title>
        <authorList>
            <consortium name="US DOE Joint Genome Institute (JGI-PGF)"/>
            <person name="Lucas S."/>
            <person name="Copeland A."/>
            <person name="Lapidus A."/>
            <person name="Bruce D."/>
            <person name="Goodwin L."/>
            <person name="Pitluck S."/>
            <person name="Kyrpides N."/>
            <person name="Mavromatis K."/>
            <person name="Ivanova N."/>
            <person name="Mikhailova N."/>
            <person name="Zeytun A."/>
            <person name="Detter J.C."/>
            <person name="Tapia R."/>
            <person name="Han C."/>
            <person name="Land M."/>
            <person name="Hauser L."/>
            <person name="Markowitz V."/>
            <person name="Cheng J.-F."/>
            <person name="Hugenholtz P."/>
            <person name="Woyke T."/>
            <person name="Wu D."/>
            <person name="Tindall B."/>
            <person name="Schuetze A."/>
            <person name="Brambilla E."/>
            <person name="Klenk H.-P."/>
            <person name="Eisen J.A."/>
        </authorList>
    </citation>
    <scope>NUCLEOTIDE SEQUENCE [LARGE SCALE GENOMIC DNA]</scope>
    <source>
        <strain evidence="12">DSM 16511 / JCM 12458 / E9I37-1</strain>
    </source>
</reference>
<keyword evidence="11" id="KW-0012">Acyltransferase</keyword>
<feature type="transmembrane region" description="Helical" evidence="10">
    <location>
        <begin position="12"/>
        <end position="28"/>
    </location>
</feature>
<comment type="subunit">
    <text evidence="10">Probably interacts with PlsX.</text>
</comment>
<dbReference type="RefSeq" id="WP_013554835.1">
    <property type="nucleotide sequence ID" value="NC_014935.1"/>
</dbReference>
<evidence type="ECO:0000256" key="2">
    <source>
        <dbReference type="ARBA" id="ARBA00022516"/>
    </source>
</evidence>
<keyword evidence="6 10" id="KW-0443">Lipid metabolism</keyword>
<accession>E6X2E5</accession>
<comment type="function">
    <text evidence="10">Catalyzes the transfer of an acyl group from acyl-phosphate (acyl-PO(4)) to glycerol-3-phosphate (G3P) to form lysophosphatidic acid (LPA). This enzyme utilizes acyl-phosphate as fatty acyl donor, but not acyl-CoA or acyl-ACP.</text>
</comment>
<gene>
    <name evidence="10" type="primary">plsY</name>
    <name evidence="11" type="ordered locus">Nitsa_1906</name>
</gene>
<dbReference type="eggNOG" id="COG0344">
    <property type="taxonomic scope" value="Bacteria"/>
</dbReference>
<dbReference type="HOGENOM" id="CLU_081254_2_0_7"/>
<keyword evidence="5 10" id="KW-1133">Transmembrane helix</keyword>
<dbReference type="HAMAP" id="MF_01043">
    <property type="entry name" value="PlsY"/>
    <property type="match status" value="1"/>
</dbReference>